<evidence type="ECO:0000313" key="2">
    <source>
        <dbReference type="Proteomes" id="UP000887116"/>
    </source>
</evidence>
<keyword evidence="2" id="KW-1185">Reference proteome</keyword>
<dbReference type="AlphaFoldDB" id="A0A8X6F280"/>
<organism evidence="1 2">
    <name type="scientific">Trichonephila clavata</name>
    <name type="common">Joro spider</name>
    <name type="synonym">Nephila clavata</name>
    <dbReference type="NCBI Taxonomy" id="2740835"/>
    <lineage>
        <taxon>Eukaryota</taxon>
        <taxon>Metazoa</taxon>
        <taxon>Ecdysozoa</taxon>
        <taxon>Arthropoda</taxon>
        <taxon>Chelicerata</taxon>
        <taxon>Arachnida</taxon>
        <taxon>Araneae</taxon>
        <taxon>Araneomorphae</taxon>
        <taxon>Entelegynae</taxon>
        <taxon>Araneoidea</taxon>
        <taxon>Nephilidae</taxon>
        <taxon>Trichonephila</taxon>
    </lineage>
</organism>
<dbReference type="OrthoDB" id="6445902at2759"/>
<proteinExistence type="predicted"/>
<protein>
    <submittedName>
        <fullName evidence="1">Uncharacterized protein</fullName>
    </submittedName>
</protein>
<comment type="caution">
    <text evidence="1">The sequence shown here is derived from an EMBL/GenBank/DDBJ whole genome shotgun (WGS) entry which is preliminary data.</text>
</comment>
<reference evidence="1" key="1">
    <citation type="submission" date="2020-07" db="EMBL/GenBank/DDBJ databases">
        <title>Multicomponent nature underlies the extraordinary mechanical properties of spider dragline silk.</title>
        <authorList>
            <person name="Kono N."/>
            <person name="Nakamura H."/>
            <person name="Mori M."/>
            <person name="Yoshida Y."/>
            <person name="Ohtoshi R."/>
            <person name="Malay A.D."/>
            <person name="Moran D.A.P."/>
            <person name="Tomita M."/>
            <person name="Numata K."/>
            <person name="Arakawa K."/>
        </authorList>
    </citation>
    <scope>NUCLEOTIDE SEQUENCE</scope>
</reference>
<sequence length="118" mass="13137">MGAGDQTRRLRTCPLSESYLDVSGVSYHGNCTCLMPSQSLHQLEQSPDDMQGPEFVSIPVRVHQLDSIGNETRQTRQLVSSHQQSKVGVDRPRRGVKLCVVQSARVYEWAFGSESPYG</sequence>
<dbReference type="Proteomes" id="UP000887116">
    <property type="component" value="Unassembled WGS sequence"/>
</dbReference>
<name>A0A8X6F280_TRICU</name>
<evidence type="ECO:0000313" key="1">
    <source>
        <dbReference type="EMBL" id="GFQ68017.1"/>
    </source>
</evidence>
<accession>A0A8X6F280</accession>
<dbReference type="EMBL" id="BMAO01020526">
    <property type="protein sequence ID" value="GFQ68017.1"/>
    <property type="molecule type" value="Genomic_DNA"/>
</dbReference>
<gene>
    <name evidence="1" type="primary">AVEN_254087_1</name>
    <name evidence="1" type="ORF">TNCT_1911</name>
</gene>